<evidence type="ECO:0000256" key="1">
    <source>
        <dbReference type="SAM" id="MobiDB-lite"/>
    </source>
</evidence>
<feature type="compositionally biased region" description="Polar residues" evidence="1">
    <location>
        <begin position="148"/>
        <end position="159"/>
    </location>
</feature>
<accession>A0A1M2VQN2</accession>
<feature type="compositionally biased region" description="Low complexity" evidence="1">
    <location>
        <begin position="1597"/>
        <end position="1606"/>
    </location>
</feature>
<feature type="compositionally biased region" description="Basic and acidic residues" evidence="1">
    <location>
        <begin position="47"/>
        <end position="66"/>
    </location>
</feature>
<feature type="compositionally biased region" description="Low complexity" evidence="1">
    <location>
        <begin position="1663"/>
        <end position="1679"/>
    </location>
</feature>
<feature type="compositionally biased region" description="Polar residues" evidence="1">
    <location>
        <begin position="105"/>
        <end position="114"/>
    </location>
</feature>
<protein>
    <recommendedName>
        <fullName evidence="4">Telomere-associated protein Rif1 N-terminal domain-containing protein</fullName>
    </recommendedName>
</protein>
<evidence type="ECO:0000313" key="2">
    <source>
        <dbReference type="EMBL" id="OJT09905.1"/>
    </source>
</evidence>
<organism evidence="2 3">
    <name type="scientific">Trametes pubescens</name>
    <name type="common">White-rot fungus</name>
    <dbReference type="NCBI Taxonomy" id="154538"/>
    <lineage>
        <taxon>Eukaryota</taxon>
        <taxon>Fungi</taxon>
        <taxon>Dikarya</taxon>
        <taxon>Basidiomycota</taxon>
        <taxon>Agaricomycotina</taxon>
        <taxon>Agaricomycetes</taxon>
        <taxon>Polyporales</taxon>
        <taxon>Polyporaceae</taxon>
        <taxon>Trametes</taxon>
    </lineage>
</organism>
<feature type="region of interest" description="Disordered" evidence="1">
    <location>
        <begin position="1307"/>
        <end position="1387"/>
    </location>
</feature>
<feature type="compositionally biased region" description="Basic residues" evidence="1">
    <location>
        <begin position="1580"/>
        <end position="1589"/>
    </location>
</feature>
<sequence>MSRRSRRSRIGNQEEDADENDDKHDDEDNDEKGDEDDENDEDEEEEGTRRRGRSDGNSRRVCGDARERLAMREATVGTRRLIISFPHRRRRRQSAPLPADPSRPTLENSATMSLPTPPGTSHRDEKDNRAARFSRVSWCETAEYHPITSSPPRTLSARSTVPRAGPSRSILKKPVYLTTLRAHENAKEGTPEPSDPLTDLHYLDGPVSRILAPDASLRDLIEAYSVLTARLRACVTENTDADASWPLFQPLRKQHDLFVEAMVRDIRQVFVDPVEDAASSTDLIESPRGEPSTLPSPRDSPKKKRGMSEEQVKRARDLCGVCHAVLKLLIFLFTQPALYQLFTEDELGYVLTQVLAIPLANELPTPNARKTCSLAIWLIQAQRLPAEVLEPAKDRIAYALRRGIEGELGKEGKKGSISDGLKAIHDLSLHQPTIFVPAFAPLLPAVLSNLLAPTLIMRNQACHALGGFAFAVASLPPSEAHTRISTAVAARLVKQVDVSGPMSPAKRAALASPSKDSMLVRTLRTTLQGLDPKHPAQGPVWAFTVLAHLIVLLGPTVYLHGELTRVVMALFSLGMRHPKSSVRGLGCLAWRTMTWAYFRPPHVKLTITTDTDDEAEESATEDDLMEERRKHDDALRASFKYFAGVVDMGAGVGSVGALLGQEITEDIHVRGALRILRAMSKKGGHTCKDAMDIARHLLGVVASPQQHEEPEWEHHKLLAHGLFSANPGLLTTEWKLLSTVVKGLLEQCPQISDIRMLTYEEIGMDGMWDEFLAVWKDGLAVLRLQWGSEEIPTEIREIWFNLLKSHAGPLLDAGDHQGLVELAARTRDVLIDILEDDSFDFTLSKEEFGEHVPTSPVKPTSTRTKNKASNKPLPVSRWNYAVKLFLVRDLFTIAHAVFPEDVFASLAESIVKFLNTSEELLVGDVQCSDEVREQWASVCADATLACDISVLQAFWANTLGKPSNGQRNSEWGVDVRAAVWQTFVNRWEDSKSWEAAIVLLSVPFVETSGWELASEDLIAWEAFLKRSIDAALDCGVDAPALIDHIAGAIAAGQAPGEASSVRVVDLLLSNFEVSEAREVPSELLDFTSDTLHAAYPPAPRHKVMCMWLIRSLTRVIDACPHELCFSALQLLLEGLCTWIADDFDICTADEYSSDILPLYQTVLVSFQALEKNIYYLEALAPILEAPFRGRQDKHAGVIEAFSDFWQETFASMPEPSSGWPEQIVRCLEAVAREQEDEASVENLTALDEDCASPCYEPTVQQEVATGDHSEGSCDSDDEGSVELPSPGTLSRLSAAPLLRPAVFPRFSSPERSLPLAPTTPKSSPRAPRLYASPRSARTIEDAMFVTASPASSPIRAPTTPKRSPAKADGTGSARSQTSRDKENMSPSLRIATVTERLAMRSPLLLESILGKRPRGDEFEDADLAEKVYKKGRLDASLLAPPPAFSNAVQVHMVMHDASNMPRESTSERPVPSASTEEKPPAEEDESSFSASDSDEAPVVQPAASSKRKRKSSFLDAVVVPSVTEVLRAKRRFSADLRGSSLSLDSGTPASEPKSPALRRTRSATKLLGKEAEFQRLPYTPKKRRMGRAHQLREEAASEPMSSPSRSLQDAQLFGSDDSIMLASPSMPCELPPSDDEPLLAMGQVTPHRLVSPAIRRIQHVDFNSDPPSDDSNMSNSPSSQRVVRKMARLSSEQLTRPTPLNIRARSASEFSSFSALGSDL</sequence>
<evidence type="ECO:0008006" key="4">
    <source>
        <dbReference type="Google" id="ProtNLM"/>
    </source>
</evidence>
<feature type="region of interest" description="Disordered" evidence="1">
    <location>
        <begin position="1261"/>
        <end position="1292"/>
    </location>
</feature>
<dbReference type="STRING" id="154538.A0A1M2VQN2"/>
<feature type="region of interest" description="Disordered" evidence="1">
    <location>
        <begin position="280"/>
        <end position="309"/>
    </location>
</feature>
<feature type="region of interest" description="Disordered" evidence="1">
    <location>
        <begin position="82"/>
        <end position="129"/>
    </location>
</feature>
<feature type="compositionally biased region" description="Low complexity" evidence="1">
    <location>
        <begin position="1536"/>
        <end position="1546"/>
    </location>
</feature>
<feature type="region of interest" description="Disordered" evidence="1">
    <location>
        <begin position="148"/>
        <end position="167"/>
    </location>
</feature>
<dbReference type="EMBL" id="MNAD01000872">
    <property type="protein sequence ID" value="OJT09905.1"/>
    <property type="molecule type" value="Genomic_DNA"/>
</dbReference>
<dbReference type="SUPFAM" id="SSF48371">
    <property type="entry name" value="ARM repeat"/>
    <property type="match status" value="1"/>
</dbReference>
<comment type="caution">
    <text evidence="2">The sequence shown here is derived from an EMBL/GenBank/DDBJ whole genome shotgun (WGS) entry which is preliminary data.</text>
</comment>
<dbReference type="OMA" id="YGQVTPH"/>
<dbReference type="Proteomes" id="UP000184267">
    <property type="component" value="Unassembled WGS sequence"/>
</dbReference>
<evidence type="ECO:0000313" key="3">
    <source>
        <dbReference type="Proteomes" id="UP000184267"/>
    </source>
</evidence>
<keyword evidence="3" id="KW-1185">Reference proteome</keyword>
<gene>
    <name evidence="2" type="ORF">TRAPUB_13648</name>
</gene>
<dbReference type="InterPro" id="IPR016024">
    <property type="entry name" value="ARM-type_fold"/>
</dbReference>
<feature type="region of interest" description="Disordered" evidence="1">
    <location>
        <begin position="1458"/>
        <end position="1513"/>
    </location>
</feature>
<dbReference type="OrthoDB" id="2591260at2759"/>
<feature type="compositionally biased region" description="Acidic residues" evidence="1">
    <location>
        <begin position="13"/>
        <end position="46"/>
    </location>
</feature>
<feature type="region of interest" description="Disordered" evidence="1">
    <location>
        <begin position="1"/>
        <end position="66"/>
    </location>
</feature>
<feature type="region of interest" description="Disordered" evidence="1">
    <location>
        <begin position="1660"/>
        <end position="1700"/>
    </location>
</feature>
<feature type="region of interest" description="Disordered" evidence="1">
    <location>
        <begin position="1536"/>
        <end position="1639"/>
    </location>
</feature>
<reference evidence="2 3" key="1">
    <citation type="submission" date="2016-10" db="EMBL/GenBank/DDBJ databases">
        <title>Genome sequence of the basidiomycete white-rot fungus Trametes pubescens.</title>
        <authorList>
            <person name="Makela M.R."/>
            <person name="Granchi Z."/>
            <person name="Peng M."/>
            <person name="De Vries R.P."/>
            <person name="Grigoriev I."/>
            <person name="Riley R."/>
            <person name="Hilden K."/>
        </authorList>
    </citation>
    <scope>NUCLEOTIDE SEQUENCE [LARGE SCALE GENOMIC DNA]</scope>
    <source>
        <strain evidence="2 3">FBCC735</strain>
    </source>
</reference>
<name>A0A1M2VQN2_TRAPU</name>
<proteinExistence type="predicted"/>